<keyword evidence="7" id="KW-1185">Reference proteome</keyword>
<reference evidence="8" key="1">
    <citation type="submission" date="2025-08" db="UniProtKB">
        <authorList>
            <consortium name="RefSeq"/>
        </authorList>
    </citation>
    <scope>IDENTIFICATION</scope>
    <source>
        <strain evidence="8">15112-1751.03</strain>
        <tissue evidence="8">Whole Adult</tissue>
    </source>
</reference>
<feature type="compositionally biased region" description="Basic and acidic residues" evidence="5">
    <location>
        <begin position="302"/>
        <end position="313"/>
    </location>
</feature>
<accession>A0A6P8Z7I7</accession>
<dbReference type="GeneID" id="117573398"/>
<dbReference type="GO" id="GO:0003723">
    <property type="term" value="F:RNA binding"/>
    <property type="evidence" value="ECO:0007669"/>
    <property type="project" value="UniProtKB-UniRule"/>
</dbReference>
<dbReference type="InterPro" id="IPR012677">
    <property type="entry name" value="Nucleotide-bd_a/b_plait_sf"/>
</dbReference>
<dbReference type="GO" id="GO:0005730">
    <property type="term" value="C:nucleolus"/>
    <property type="evidence" value="ECO:0007669"/>
    <property type="project" value="UniProtKB-SubCell"/>
</dbReference>
<dbReference type="SMART" id="SM00360">
    <property type="entry name" value="RRM"/>
    <property type="match status" value="1"/>
</dbReference>
<evidence type="ECO:0000259" key="6">
    <source>
        <dbReference type="PROSITE" id="PS50102"/>
    </source>
</evidence>
<keyword evidence="2 4" id="KW-0694">RNA-binding</keyword>
<evidence type="ECO:0000256" key="1">
    <source>
        <dbReference type="ARBA" id="ARBA00004604"/>
    </source>
</evidence>
<organism evidence="7 8">
    <name type="scientific">Drosophila albomicans</name>
    <name type="common">Fruit fly</name>
    <dbReference type="NCBI Taxonomy" id="7291"/>
    <lineage>
        <taxon>Eukaryota</taxon>
        <taxon>Metazoa</taxon>
        <taxon>Ecdysozoa</taxon>
        <taxon>Arthropoda</taxon>
        <taxon>Hexapoda</taxon>
        <taxon>Insecta</taxon>
        <taxon>Pterygota</taxon>
        <taxon>Neoptera</taxon>
        <taxon>Endopterygota</taxon>
        <taxon>Diptera</taxon>
        <taxon>Brachycera</taxon>
        <taxon>Muscomorpha</taxon>
        <taxon>Ephydroidea</taxon>
        <taxon>Drosophilidae</taxon>
        <taxon>Drosophila</taxon>
    </lineage>
</organism>
<evidence type="ECO:0000256" key="5">
    <source>
        <dbReference type="SAM" id="MobiDB-lite"/>
    </source>
</evidence>
<feature type="region of interest" description="Disordered" evidence="5">
    <location>
        <begin position="1"/>
        <end position="21"/>
    </location>
</feature>
<sequence length="364" mass="41482">MPPVKKPKPNQIKRPATPIKKDQKIAVISGQLKKRLPKAKNEVKRPERGVVLVKHLPHGFFEQQLRQYFRQFGNVTRLRLARSERTGGSKGFAFVEFEYPEVAKVAADTMDNYLMFQKVVKATYIPPEKQNFNYFKTSVKRVKNKAGKDIYVSSVTKATQKSVKKLNNWNETTCQKRTVAGMRKLKDLQKKYKHLGIDFNTLLVEPQQKSKEDKPTTAKKSKKQKKELELEDLLGNTINEDSEDEDYVDDEDEDEDADQTLLSVESAEEDESEDDDDDDEEEEEEEEVASPPPKKSQKKKKNTAEERLSDLLKRKPGSGGVQKKKASAPAAKVNKKAVKEPLKLAAAKQLAKPLQKMGKKLKKK</sequence>
<protein>
    <submittedName>
        <fullName evidence="8">MKI67 FHA domain-interacting nucleolar phosphoprotein</fullName>
    </submittedName>
</protein>
<evidence type="ECO:0000313" key="7">
    <source>
        <dbReference type="Proteomes" id="UP000515160"/>
    </source>
</evidence>
<dbReference type="Pfam" id="PF00076">
    <property type="entry name" value="RRM_1"/>
    <property type="match status" value="1"/>
</dbReference>
<feature type="compositionally biased region" description="Acidic residues" evidence="5">
    <location>
        <begin position="240"/>
        <end position="258"/>
    </location>
</feature>
<evidence type="ECO:0000256" key="3">
    <source>
        <dbReference type="ARBA" id="ARBA00023242"/>
    </source>
</evidence>
<feature type="region of interest" description="Disordered" evidence="5">
    <location>
        <begin position="206"/>
        <end position="337"/>
    </location>
</feature>
<dbReference type="Proteomes" id="UP000515160">
    <property type="component" value="Chromosome 2R"/>
</dbReference>
<dbReference type="AlphaFoldDB" id="A0A6P8Z7I7"/>
<dbReference type="PROSITE" id="PS50102">
    <property type="entry name" value="RRM"/>
    <property type="match status" value="1"/>
</dbReference>
<dbReference type="CDD" id="cd12307">
    <property type="entry name" value="RRM_NIFK_like"/>
    <property type="match status" value="1"/>
</dbReference>
<dbReference type="OrthoDB" id="21467at2759"/>
<evidence type="ECO:0000256" key="4">
    <source>
        <dbReference type="PROSITE-ProRule" id="PRU00176"/>
    </source>
</evidence>
<dbReference type="RefSeq" id="XP_034112492.1">
    <property type="nucleotide sequence ID" value="XM_034256601.2"/>
</dbReference>
<dbReference type="PANTHER" id="PTHR46754">
    <property type="entry name" value="MKI67 FHA DOMAIN-INTERACTING NUCLEOLAR PHOSPHOPROTEIN"/>
    <property type="match status" value="1"/>
</dbReference>
<evidence type="ECO:0000256" key="2">
    <source>
        <dbReference type="ARBA" id="ARBA00022884"/>
    </source>
</evidence>
<proteinExistence type="predicted"/>
<comment type="subcellular location">
    <subcellularLocation>
        <location evidence="1">Nucleus</location>
        <location evidence="1">Nucleolus</location>
    </subcellularLocation>
</comment>
<dbReference type="InterPro" id="IPR035979">
    <property type="entry name" value="RBD_domain_sf"/>
</dbReference>
<feature type="domain" description="RRM" evidence="6">
    <location>
        <begin position="49"/>
        <end position="127"/>
    </location>
</feature>
<dbReference type="InterPro" id="IPR000504">
    <property type="entry name" value="RRM_dom"/>
</dbReference>
<evidence type="ECO:0000313" key="8">
    <source>
        <dbReference type="RefSeq" id="XP_034112492.1"/>
    </source>
</evidence>
<dbReference type="Gene3D" id="3.30.70.330">
    <property type="match status" value="1"/>
</dbReference>
<gene>
    <name evidence="8" type="primary">LOC117573398</name>
</gene>
<feature type="compositionally biased region" description="Acidic residues" evidence="5">
    <location>
        <begin position="266"/>
        <end position="288"/>
    </location>
</feature>
<dbReference type="SUPFAM" id="SSF54928">
    <property type="entry name" value="RNA-binding domain, RBD"/>
    <property type="match status" value="1"/>
</dbReference>
<name>A0A6P8Z7I7_DROAB</name>
<keyword evidence="3" id="KW-0539">Nucleus</keyword>